<dbReference type="AlphaFoldDB" id="A0A2P6SE80"/>
<proteinExistence type="predicted"/>
<accession>A0A2P6SE80</accession>
<reference evidence="1 2" key="1">
    <citation type="journal article" date="2018" name="Nat. Genet.">
        <title>The Rosa genome provides new insights in the design of modern roses.</title>
        <authorList>
            <person name="Bendahmane M."/>
        </authorList>
    </citation>
    <scope>NUCLEOTIDE SEQUENCE [LARGE SCALE GENOMIC DNA]</scope>
    <source>
        <strain evidence="2">cv. Old Blush</strain>
    </source>
</reference>
<dbReference type="Gramene" id="PRQ56988">
    <property type="protein sequence ID" value="PRQ56988"/>
    <property type="gene ID" value="RchiOBHm_Chr1g0343351"/>
</dbReference>
<dbReference type="EMBL" id="PDCK01000039">
    <property type="protein sequence ID" value="PRQ56988.1"/>
    <property type="molecule type" value="Genomic_DNA"/>
</dbReference>
<comment type="caution">
    <text evidence="1">The sequence shown here is derived from an EMBL/GenBank/DDBJ whole genome shotgun (WGS) entry which is preliminary data.</text>
</comment>
<protein>
    <submittedName>
        <fullName evidence="1">Uncharacterized protein</fullName>
    </submittedName>
</protein>
<sequence>MRSRSHHCHLFDLENGSIYEQHWLFSVVPDPLQIGLLIYVWLYPLNPLDTSKCIIKEQSAGT</sequence>
<organism evidence="1 2">
    <name type="scientific">Rosa chinensis</name>
    <name type="common">China rose</name>
    <dbReference type="NCBI Taxonomy" id="74649"/>
    <lineage>
        <taxon>Eukaryota</taxon>
        <taxon>Viridiplantae</taxon>
        <taxon>Streptophyta</taxon>
        <taxon>Embryophyta</taxon>
        <taxon>Tracheophyta</taxon>
        <taxon>Spermatophyta</taxon>
        <taxon>Magnoliopsida</taxon>
        <taxon>eudicotyledons</taxon>
        <taxon>Gunneridae</taxon>
        <taxon>Pentapetalae</taxon>
        <taxon>rosids</taxon>
        <taxon>fabids</taxon>
        <taxon>Rosales</taxon>
        <taxon>Rosaceae</taxon>
        <taxon>Rosoideae</taxon>
        <taxon>Rosoideae incertae sedis</taxon>
        <taxon>Rosa</taxon>
    </lineage>
</organism>
<keyword evidence="2" id="KW-1185">Reference proteome</keyword>
<evidence type="ECO:0000313" key="1">
    <source>
        <dbReference type="EMBL" id="PRQ56988.1"/>
    </source>
</evidence>
<dbReference type="Proteomes" id="UP000238479">
    <property type="component" value="Chromosome 1"/>
</dbReference>
<evidence type="ECO:0000313" key="2">
    <source>
        <dbReference type="Proteomes" id="UP000238479"/>
    </source>
</evidence>
<gene>
    <name evidence="1" type="ORF">RchiOBHm_Chr1g0343351</name>
</gene>
<name>A0A2P6SE80_ROSCH</name>